<name>A0A9W8B8K6_9FUNG</name>
<evidence type="ECO:0000313" key="10">
    <source>
        <dbReference type="EMBL" id="KAJ1980120.1"/>
    </source>
</evidence>
<dbReference type="GO" id="GO:0006862">
    <property type="term" value="P:nucleotide transport"/>
    <property type="evidence" value="ECO:0007669"/>
    <property type="project" value="InterPro"/>
</dbReference>
<evidence type="ECO:0000256" key="1">
    <source>
        <dbReference type="ARBA" id="ARBA00004141"/>
    </source>
</evidence>
<evidence type="ECO:0000256" key="4">
    <source>
        <dbReference type="ARBA" id="ARBA00022692"/>
    </source>
</evidence>
<evidence type="ECO:0000256" key="3">
    <source>
        <dbReference type="ARBA" id="ARBA00022448"/>
    </source>
</evidence>
<keyword evidence="3" id="KW-0813">Transport</keyword>
<feature type="compositionally biased region" description="Polar residues" evidence="9">
    <location>
        <begin position="215"/>
        <end position="226"/>
    </location>
</feature>
<dbReference type="GO" id="GO:0016020">
    <property type="term" value="C:membrane"/>
    <property type="evidence" value="ECO:0007669"/>
    <property type="project" value="UniProtKB-SubCell"/>
</dbReference>
<evidence type="ECO:0000256" key="9">
    <source>
        <dbReference type="SAM" id="MobiDB-lite"/>
    </source>
</evidence>
<dbReference type="InterPro" id="IPR023395">
    <property type="entry name" value="MCP_dom_sf"/>
</dbReference>
<keyword evidence="11" id="KW-1185">Reference proteome</keyword>
<keyword evidence="7 8" id="KW-0472">Membrane</keyword>
<keyword evidence="5" id="KW-0677">Repeat</keyword>
<keyword evidence="6" id="KW-1133">Transmembrane helix</keyword>
<dbReference type="GO" id="GO:0055085">
    <property type="term" value="P:transmembrane transport"/>
    <property type="evidence" value="ECO:0007669"/>
    <property type="project" value="InterPro"/>
</dbReference>
<dbReference type="Pfam" id="PF00153">
    <property type="entry name" value="Mito_carr"/>
    <property type="match status" value="1"/>
</dbReference>
<feature type="region of interest" description="Disordered" evidence="9">
    <location>
        <begin position="164"/>
        <end position="230"/>
    </location>
</feature>
<dbReference type="InterPro" id="IPR018108">
    <property type="entry name" value="MCP_transmembrane"/>
</dbReference>
<feature type="region of interest" description="Disordered" evidence="9">
    <location>
        <begin position="488"/>
        <end position="507"/>
    </location>
</feature>
<evidence type="ECO:0000256" key="8">
    <source>
        <dbReference type="PROSITE-ProRule" id="PRU00282"/>
    </source>
</evidence>
<evidence type="ECO:0000256" key="7">
    <source>
        <dbReference type="ARBA" id="ARBA00023136"/>
    </source>
</evidence>
<evidence type="ECO:0000256" key="2">
    <source>
        <dbReference type="ARBA" id="ARBA00006375"/>
    </source>
</evidence>
<organism evidence="10 11">
    <name type="scientific">Dimargaris verticillata</name>
    <dbReference type="NCBI Taxonomy" id="2761393"/>
    <lineage>
        <taxon>Eukaryota</taxon>
        <taxon>Fungi</taxon>
        <taxon>Fungi incertae sedis</taxon>
        <taxon>Zoopagomycota</taxon>
        <taxon>Kickxellomycotina</taxon>
        <taxon>Dimargaritomycetes</taxon>
        <taxon>Dimargaritales</taxon>
        <taxon>Dimargaritaceae</taxon>
        <taxon>Dimargaris</taxon>
    </lineage>
</organism>
<evidence type="ECO:0000256" key="5">
    <source>
        <dbReference type="ARBA" id="ARBA00022737"/>
    </source>
</evidence>
<comment type="caution">
    <text evidence="10">The sequence shown here is derived from an EMBL/GenBank/DDBJ whole genome shotgun (WGS) entry which is preliminary data.</text>
</comment>
<feature type="compositionally biased region" description="Basic and acidic residues" evidence="9">
    <location>
        <begin position="187"/>
        <end position="200"/>
    </location>
</feature>
<dbReference type="Gene3D" id="1.50.40.10">
    <property type="entry name" value="Mitochondrial carrier domain"/>
    <property type="match status" value="1"/>
</dbReference>
<dbReference type="EMBL" id="JANBQB010000184">
    <property type="protein sequence ID" value="KAJ1980120.1"/>
    <property type="molecule type" value="Genomic_DNA"/>
</dbReference>
<sequence length="627" mass="67354">MASSSTNGDSTHPSANARDGAGSNRSSHRPYADPVNDLFTSPDATQPLNPLAGMGYGGLAQGGASGSSILAARGAMAGIAGAPGSSNGFNIQDSYVDANNPYAGYLDYNDPRLQSREAAAQNLAKFAGLRYLTLALSNPFEVAQTLLQVQYTPSQPELLLRDGLATTNGYDSPGAGGSGSEMGSEMGGHDSGRGGERVPGPEDPGYYEYLRSHPPTGTATSVPTYSHSRRHPTLRADHTGYFVPSANYLDDDGTSPAHQLPLLDAGTWGALKQLYNHPGEGVLSVFKGQFSGWLWEMAQLLVQPTLEGLLNDTFNLYDDTIPLVHLDHYLPNLSTLVSSHLITGVLLSPLELIRTRLMIQTSLPSRRKYQGVFSGLATILREEGGFWAMYLSSVHLIPTMMFHTLRPLFENCAALFLNRVLGLSAMDAPVMHMLAELGFRTLELAVMLPIDTIRKRLQAQPRYTREFLVQASAASTADPAVLSSALSGRSRSANSADQQHRRAAASNRAASGFRPFYTLVPLSPVPYTGMLNCAYRIITEEGLSPQAVRRDQSVRRGSSPALNQHDPLQEAITGHGVSRSRRKVRQSSSAMPLTWGLRGLYQGFTLHLTSNLALTAVGLVGGGELEG</sequence>
<evidence type="ECO:0000256" key="6">
    <source>
        <dbReference type="ARBA" id="ARBA00022989"/>
    </source>
</evidence>
<dbReference type="PROSITE" id="PS50920">
    <property type="entry name" value="SOLCAR"/>
    <property type="match status" value="1"/>
</dbReference>
<proteinExistence type="inferred from homology"/>
<feature type="region of interest" description="Disordered" evidence="9">
    <location>
        <begin position="554"/>
        <end position="585"/>
    </location>
</feature>
<feature type="repeat" description="Solcar" evidence="8">
    <location>
        <begin position="327"/>
        <end position="416"/>
    </location>
</feature>
<dbReference type="Proteomes" id="UP001151582">
    <property type="component" value="Unassembled WGS sequence"/>
</dbReference>
<feature type="region of interest" description="Disordered" evidence="9">
    <location>
        <begin position="1"/>
        <end position="46"/>
    </location>
</feature>
<dbReference type="AlphaFoldDB" id="A0A9W8B8K6"/>
<protein>
    <recommendedName>
        <fullName evidence="12">Mitochondrial carrier domain-containing protein</fullName>
    </recommendedName>
</protein>
<comment type="subcellular location">
    <subcellularLocation>
        <location evidence="1">Membrane</location>
        <topology evidence="1">Multi-pass membrane protein</topology>
    </subcellularLocation>
</comment>
<comment type="similarity">
    <text evidence="2">Belongs to the mitochondrial carrier (TC 2.A.29) family.</text>
</comment>
<evidence type="ECO:0000313" key="11">
    <source>
        <dbReference type="Proteomes" id="UP001151582"/>
    </source>
</evidence>
<dbReference type="PANTHER" id="PTHR45683">
    <property type="entry name" value="MITOCHONDRIAL NICOTINAMIDE ADENINE DINUCLEOTIDE TRANSPORTER 1-RELATED-RELATED"/>
    <property type="match status" value="1"/>
</dbReference>
<dbReference type="InterPro" id="IPR044712">
    <property type="entry name" value="SLC25A32-like"/>
</dbReference>
<reference evidence="10" key="1">
    <citation type="submission" date="2022-07" db="EMBL/GenBank/DDBJ databases">
        <title>Phylogenomic reconstructions and comparative analyses of Kickxellomycotina fungi.</title>
        <authorList>
            <person name="Reynolds N.K."/>
            <person name="Stajich J.E."/>
            <person name="Barry K."/>
            <person name="Grigoriev I.V."/>
            <person name="Crous P."/>
            <person name="Smith M.E."/>
        </authorList>
    </citation>
    <scope>NUCLEOTIDE SEQUENCE</scope>
    <source>
        <strain evidence="10">RSA 567</strain>
    </source>
</reference>
<dbReference type="SUPFAM" id="SSF103506">
    <property type="entry name" value="Mitochondrial carrier"/>
    <property type="match status" value="1"/>
</dbReference>
<keyword evidence="4 8" id="KW-0812">Transmembrane</keyword>
<feature type="compositionally biased region" description="Polar residues" evidence="9">
    <location>
        <begin position="1"/>
        <end position="14"/>
    </location>
</feature>
<accession>A0A9W8B8K6</accession>
<evidence type="ECO:0008006" key="12">
    <source>
        <dbReference type="Google" id="ProtNLM"/>
    </source>
</evidence>
<dbReference type="OrthoDB" id="77989at2759"/>
<gene>
    <name evidence="10" type="ORF">H4R34_002578</name>
</gene>